<dbReference type="RefSeq" id="WP_071865106.1">
    <property type="nucleotide sequence ID" value="NZ_JBHLVQ010000002.1"/>
</dbReference>
<protein>
    <recommendedName>
        <fullName evidence="4">Uncharacterized methyltransferase RU96_GL000571</fullName>
        <ecNumber evidence="4">2.1.1.-</ecNumber>
    </recommendedName>
</protein>
<comment type="similarity">
    <text evidence="4">Belongs to the methyltransferase superfamily. YrrT family.</text>
</comment>
<dbReference type="GO" id="GO:0008757">
    <property type="term" value="F:S-adenosylmethionine-dependent methyltransferase activity"/>
    <property type="evidence" value="ECO:0007669"/>
    <property type="project" value="UniProtKB-UniRule"/>
</dbReference>
<name>A0A1L8R4Y1_9ENTE</name>
<sequence length="214" mass="23947">MGLEFIPIFKEWAKEYDETVAGHDPEYAEVFANYSEMLTMITEKAGQNVLEFGSGTGNLTIALLKAGKTVFPVEPSAEMRDLAKEKPELAGIDFLAGDMENFPLPAGNIDTIVANFVFHHLNGIEKKRALQKYAVLLPKGGKVIIGDTMFVSQMRFDDTITTAINTGKKTLAADLQREYYPLLPNLENYFHEAGFTVKFWQINSFAWIAEAVKR</sequence>
<evidence type="ECO:0000259" key="5">
    <source>
        <dbReference type="Pfam" id="PF08241"/>
    </source>
</evidence>
<keyword evidence="2 4" id="KW-0808">Transferase</keyword>
<reference evidence="6 7" key="1">
    <citation type="submission" date="2014-12" db="EMBL/GenBank/DDBJ databases">
        <title>Draft genome sequences of 29 type strains of Enterococci.</title>
        <authorList>
            <person name="Zhong Z."/>
            <person name="Sun Z."/>
            <person name="Liu W."/>
            <person name="Zhang W."/>
            <person name="Zhang H."/>
        </authorList>
    </citation>
    <scope>NUCLEOTIDE SEQUENCE [LARGE SCALE GENOMIC DNA]</scope>
    <source>
        <strain evidence="6 7">DSM 21207</strain>
    </source>
</reference>
<organism evidence="6 7">
    <name type="scientific">Enterococcus canintestini</name>
    <dbReference type="NCBI Taxonomy" id="317010"/>
    <lineage>
        <taxon>Bacteria</taxon>
        <taxon>Bacillati</taxon>
        <taxon>Bacillota</taxon>
        <taxon>Bacilli</taxon>
        <taxon>Lactobacillales</taxon>
        <taxon>Enterococcaceae</taxon>
        <taxon>Enterococcus</taxon>
    </lineage>
</organism>
<keyword evidence="1 4" id="KW-0489">Methyltransferase</keyword>
<dbReference type="HAMAP" id="MF_02100">
    <property type="entry name" value="Methyltr_YrrT"/>
    <property type="match status" value="1"/>
</dbReference>
<comment type="function">
    <text evidence="4">Could be a S-adenosyl-L-methionine-dependent methyltransferase.</text>
</comment>
<evidence type="ECO:0000313" key="6">
    <source>
        <dbReference type="EMBL" id="OJG14817.1"/>
    </source>
</evidence>
<dbReference type="InterPro" id="IPR023553">
    <property type="entry name" value="Uncharacterised_MeTfrase_YrrT"/>
</dbReference>
<gene>
    <name evidence="6" type="ORF">RU96_GL000571</name>
</gene>
<dbReference type="CDD" id="cd02440">
    <property type="entry name" value="AdoMet_MTases"/>
    <property type="match status" value="1"/>
</dbReference>
<dbReference type="Proteomes" id="UP000182835">
    <property type="component" value="Unassembled WGS sequence"/>
</dbReference>
<evidence type="ECO:0000256" key="3">
    <source>
        <dbReference type="ARBA" id="ARBA00022691"/>
    </source>
</evidence>
<dbReference type="GO" id="GO:0032259">
    <property type="term" value="P:methylation"/>
    <property type="evidence" value="ECO:0007669"/>
    <property type="project" value="UniProtKB-KW"/>
</dbReference>
<dbReference type="STRING" id="317010.RU96_GL000571"/>
<feature type="binding site" evidence="4">
    <location>
        <position position="74"/>
    </location>
    <ligand>
        <name>S-adenosyl-L-methionine</name>
        <dbReference type="ChEBI" id="CHEBI:59789"/>
    </ligand>
</feature>
<dbReference type="Pfam" id="PF08241">
    <property type="entry name" value="Methyltransf_11"/>
    <property type="match status" value="1"/>
</dbReference>
<comment type="caution">
    <text evidence="6">The sequence shown here is derived from an EMBL/GenBank/DDBJ whole genome shotgun (WGS) entry which is preliminary data.</text>
</comment>
<dbReference type="EMBL" id="JXKG01000013">
    <property type="protein sequence ID" value="OJG14817.1"/>
    <property type="molecule type" value="Genomic_DNA"/>
</dbReference>
<dbReference type="OrthoDB" id="465705at2"/>
<evidence type="ECO:0000256" key="4">
    <source>
        <dbReference type="HAMAP-Rule" id="MF_02100"/>
    </source>
</evidence>
<feature type="binding site" evidence="4">
    <location>
        <position position="98"/>
    </location>
    <ligand>
        <name>S-adenosyl-L-methionine</name>
        <dbReference type="ChEBI" id="CHEBI:59789"/>
    </ligand>
</feature>
<dbReference type="Gene3D" id="3.40.50.150">
    <property type="entry name" value="Vaccinia Virus protein VP39"/>
    <property type="match status" value="1"/>
</dbReference>
<evidence type="ECO:0000313" key="7">
    <source>
        <dbReference type="Proteomes" id="UP000182835"/>
    </source>
</evidence>
<dbReference type="InterPro" id="IPR029063">
    <property type="entry name" value="SAM-dependent_MTases_sf"/>
</dbReference>
<evidence type="ECO:0000256" key="1">
    <source>
        <dbReference type="ARBA" id="ARBA00022603"/>
    </source>
</evidence>
<dbReference type="SUPFAM" id="SSF53335">
    <property type="entry name" value="S-adenosyl-L-methionine-dependent methyltransferases"/>
    <property type="match status" value="1"/>
</dbReference>
<dbReference type="AlphaFoldDB" id="A0A1L8R4Y1"/>
<dbReference type="InterPro" id="IPR013216">
    <property type="entry name" value="Methyltransf_11"/>
</dbReference>
<feature type="binding site" evidence="4">
    <location>
        <position position="53"/>
    </location>
    <ligand>
        <name>S-adenosyl-L-methionine</name>
        <dbReference type="ChEBI" id="CHEBI:59789"/>
    </ligand>
</feature>
<evidence type="ECO:0000256" key="2">
    <source>
        <dbReference type="ARBA" id="ARBA00022679"/>
    </source>
</evidence>
<proteinExistence type="inferred from homology"/>
<dbReference type="PANTHER" id="PTHR43861">
    <property type="entry name" value="TRANS-ACONITATE 2-METHYLTRANSFERASE-RELATED"/>
    <property type="match status" value="1"/>
</dbReference>
<accession>A0A1L8R4Y1</accession>
<feature type="domain" description="Methyltransferase type 11" evidence="5">
    <location>
        <begin position="50"/>
        <end position="145"/>
    </location>
</feature>
<keyword evidence="3 4" id="KW-0949">S-adenosyl-L-methionine</keyword>
<dbReference type="EC" id="2.1.1.-" evidence="4"/>